<protein>
    <submittedName>
        <fullName evidence="3">HPP family protein</fullName>
    </submittedName>
</protein>
<name>A0A941JKS4_NIACI</name>
<feature type="transmembrane region" description="Helical" evidence="1">
    <location>
        <begin position="112"/>
        <end position="129"/>
    </location>
</feature>
<comment type="caution">
    <text evidence="3">The sequence shown here is derived from an EMBL/GenBank/DDBJ whole genome shotgun (WGS) entry which is preliminary data.</text>
</comment>
<feature type="transmembrane region" description="Helical" evidence="1">
    <location>
        <begin position="149"/>
        <end position="171"/>
    </location>
</feature>
<keyword evidence="1" id="KW-1133">Transmembrane helix</keyword>
<dbReference type="InterPro" id="IPR058581">
    <property type="entry name" value="TM_HPP"/>
</dbReference>
<dbReference type="PANTHER" id="PTHR33741">
    <property type="entry name" value="TRANSMEMBRANE PROTEIN DDB_G0269096-RELATED"/>
    <property type="match status" value="1"/>
</dbReference>
<dbReference type="Pfam" id="PF04982">
    <property type="entry name" value="TM_HPP"/>
    <property type="match status" value="1"/>
</dbReference>
<proteinExistence type="predicted"/>
<accession>A0A941JKS4</accession>
<dbReference type="InterPro" id="IPR007065">
    <property type="entry name" value="HPP"/>
</dbReference>
<evidence type="ECO:0000256" key="1">
    <source>
        <dbReference type="SAM" id="Phobius"/>
    </source>
</evidence>
<gene>
    <name evidence="3" type="ORF">KD144_06060</name>
</gene>
<dbReference type="AlphaFoldDB" id="A0A941JKS4"/>
<dbReference type="PANTHER" id="PTHR33741:SF5">
    <property type="entry name" value="TRANSMEMBRANE PROTEIN DDB_G0269096-RELATED"/>
    <property type="match status" value="1"/>
</dbReference>
<dbReference type="EMBL" id="JAGTPX010000004">
    <property type="protein sequence ID" value="MBR8669103.1"/>
    <property type="molecule type" value="Genomic_DNA"/>
</dbReference>
<feature type="transmembrane region" description="Helical" evidence="1">
    <location>
        <begin position="39"/>
        <end position="56"/>
    </location>
</feature>
<feature type="transmembrane region" description="Helical" evidence="1">
    <location>
        <begin position="63"/>
        <end position="82"/>
    </location>
</feature>
<sequence>MGRVNVERSLEGNNKGYVRFFSKLKAEGRSPLKINKLDILTGFIGGFISIFTLAFLTNMTSTLWLMAPFGASCVLAFSVWNAPLSQPRNIIGGHLVSTFVGLVCYHTFGMDSWVIGLAVGLAIACMMLTKTTHPPAGADPIVVIAGGYQWGYLFTPVLVGSVVIVILALLINNLREDRAYPTFWI</sequence>
<evidence type="ECO:0000313" key="3">
    <source>
        <dbReference type="EMBL" id="MBR8669103.1"/>
    </source>
</evidence>
<reference evidence="3" key="1">
    <citation type="submission" date="2021-04" db="EMBL/GenBank/DDBJ databases">
        <title>Genomic analysis of electroactive and textile dye degrading Bacillus circulans strain: DC10 isolated from constructed wetland-microbial fuel cells treating textile dye wastewaters.</title>
        <authorList>
            <person name="Patel D.U."/>
            <person name="Desai C.R."/>
        </authorList>
    </citation>
    <scope>NUCLEOTIDE SEQUENCE</scope>
    <source>
        <strain evidence="3">DC10</strain>
    </source>
</reference>
<keyword evidence="1" id="KW-0812">Transmembrane</keyword>
<evidence type="ECO:0000259" key="2">
    <source>
        <dbReference type="Pfam" id="PF04982"/>
    </source>
</evidence>
<organism evidence="3">
    <name type="scientific">Niallia circulans</name>
    <name type="common">Bacillus circulans</name>
    <dbReference type="NCBI Taxonomy" id="1397"/>
    <lineage>
        <taxon>Bacteria</taxon>
        <taxon>Bacillati</taxon>
        <taxon>Bacillota</taxon>
        <taxon>Bacilli</taxon>
        <taxon>Bacillales</taxon>
        <taxon>Bacillaceae</taxon>
        <taxon>Niallia</taxon>
    </lineage>
</organism>
<feature type="transmembrane region" description="Helical" evidence="1">
    <location>
        <begin position="88"/>
        <end position="105"/>
    </location>
</feature>
<keyword evidence="1" id="KW-0472">Membrane</keyword>
<feature type="domain" description="HPP transmembrane region" evidence="2">
    <location>
        <begin position="34"/>
        <end position="181"/>
    </location>
</feature>